<dbReference type="EMBL" id="AP012603">
    <property type="protein sequence ID" value="BAM92468.1"/>
    <property type="molecule type" value="Genomic_DNA"/>
</dbReference>
<dbReference type="Pfam" id="PF25023">
    <property type="entry name" value="TEN_YD-shell"/>
    <property type="match status" value="1"/>
</dbReference>
<feature type="region of interest" description="Disordered" evidence="5">
    <location>
        <begin position="2176"/>
        <end position="2195"/>
    </location>
</feature>
<dbReference type="InterPro" id="IPR056823">
    <property type="entry name" value="TEN-like_YD-shell"/>
</dbReference>
<keyword evidence="10" id="KW-1185">Reference proteome</keyword>
<dbReference type="InterPro" id="IPR022385">
    <property type="entry name" value="Rhs_assc_core"/>
</dbReference>
<keyword evidence="4" id="KW-0843">Virulence</keyword>
<comment type="subcellular location">
    <subcellularLocation>
        <location evidence="1">Secreted</location>
    </subcellularLocation>
</comment>
<dbReference type="STRING" id="1245469.S58_64950"/>
<dbReference type="OrthoDB" id="6057489at2"/>
<feature type="domain" description="Insecticide toxin TcdB middle/C-terminal" evidence="6">
    <location>
        <begin position="867"/>
        <end position="966"/>
    </location>
</feature>
<evidence type="ECO:0000313" key="9">
    <source>
        <dbReference type="EMBL" id="BAM92468.1"/>
    </source>
</evidence>
<keyword evidence="2" id="KW-0964">Secreted</keyword>
<dbReference type="Proteomes" id="UP000011841">
    <property type="component" value="Chromosome"/>
</dbReference>
<dbReference type="KEGG" id="aol:S58_64950"/>
<dbReference type="InterPro" id="IPR022044">
    <property type="entry name" value="TcdB_toxin_mid/C"/>
</dbReference>
<dbReference type="Pfam" id="PF12255">
    <property type="entry name" value="TcdB_toxin_midC"/>
    <property type="match status" value="1"/>
</dbReference>
<evidence type="ECO:0000259" key="7">
    <source>
        <dbReference type="Pfam" id="PF12256"/>
    </source>
</evidence>
<dbReference type="PANTHER" id="PTHR32305:SF15">
    <property type="entry name" value="PROTEIN RHSA-RELATED"/>
    <property type="match status" value="1"/>
</dbReference>
<dbReference type="GO" id="GO:0005576">
    <property type="term" value="C:extracellular region"/>
    <property type="evidence" value="ECO:0007669"/>
    <property type="project" value="UniProtKB-SubCell"/>
</dbReference>
<dbReference type="Gene3D" id="2.180.10.10">
    <property type="entry name" value="RHS repeat-associated core"/>
    <property type="match status" value="1"/>
</dbReference>
<evidence type="ECO:0000256" key="4">
    <source>
        <dbReference type="ARBA" id="ARBA00023026"/>
    </source>
</evidence>
<evidence type="ECO:0000259" key="6">
    <source>
        <dbReference type="Pfam" id="PF12255"/>
    </source>
</evidence>
<dbReference type="InterPro" id="IPR050708">
    <property type="entry name" value="T6SS_VgrG/RHS"/>
</dbReference>
<dbReference type="InterPro" id="IPR003284">
    <property type="entry name" value="Sal_SpvB"/>
</dbReference>
<dbReference type="PANTHER" id="PTHR32305">
    <property type="match status" value="1"/>
</dbReference>
<gene>
    <name evidence="9" type="ORF">S58_64950</name>
</gene>
<evidence type="ECO:0000256" key="1">
    <source>
        <dbReference type="ARBA" id="ARBA00004613"/>
    </source>
</evidence>
<dbReference type="SUPFAM" id="SSF69318">
    <property type="entry name" value="Integrin alpha N-terminal domain"/>
    <property type="match status" value="1"/>
</dbReference>
<feature type="domain" description="Teneurin-like YD-shell" evidence="8">
    <location>
        <begin position="1924"/>
        <end position="2021"/>
    </location>
</feature>
<dbReference type="GO" id="GO:0005737">
    <property type="term" value="C:cytoplasm"/>
    <property type="evidence" value="ECO:0007669"/>
    <property type="project" value="InterPro"/>
</dbReference>
<dbReference type="RefSeq" id="WP_015669549.1">
    <property type="nucleotide sequence ID" value="NC_020453.1"/>
</dbReference>
<evidence type="ECO:0000256" key="5">
    <source>
        <dbReference type="SAM" id="MobiDB-lite"/>
    </source>
</evidence>
<dbReference type="PRINTS" id="PR01341">
    <property type="entry name" value="SALSPVBPROT"/>
</dbReference>
<dbReference type="InterPro" id="IPR022045">
    <property type="entry name" value="TcdB_toxin_mid/N"/>
</dbReference>
<name>M4ZF71_9BRAD</name>
<organism evidence="9 10">
    <name type="scientific">Bradyrhizobium oligotrophicum S58</name>
    <dbReference type="NCBI Taxonomy" id="1245469"/>
    <lineage>
        <taxon>Bacteria</taxon>
        <taxon>Pseudomonadati</taxon>
        <taxon>Pseudomonadota</taxon>
        <taxon>Alphaproteobacteria</taxon>
        <taxon>Hyphomicrobiales</taxon>
        <taxon>Nitrobacteraceae</taxon>
        <taxon>Bradyrhizobium</taxon>
    </lineage>
</organism>
<dbReference type="Pfam" id="PF12256">
    <property type="entry name" value="TcdB_toxin_midN"/>
    <property type="match status" value="1"/>
</dbReference>
<keyword evidence="3" id="KW-0677">Repeat</keyword>
<dbReference type="InterPro" id="IPR028994">
    <property type="entry name" value="Integrin_alpha_N"/>
</dbReference>
<feature type="domain" description="Insecticide toxin TcdB middle/N-terminal" evidence="7">
    <location>
        <begin position="656"/>
        <end position="788"/>
    </location>
</feature>
<proteinExistence type="predicted"/>
<dbReference type="eggNOG" id="COG3209">
    <property type="taxonomic scope" value="Bacteria"/>
</dbReference>
<accession>M4ZF71</accession>
<reference evidence="9 10" key="1">
    <citation type="journal article" date="2013" name="Appl. Environ. Microbiol.">
        <title>Genome analysis suggests that the soil oligotrophic bacterium Agromonas oligotrophica (Bradyrhizobium oligotrophicum) is a nitrogen-fixing symbiont of Aeschynomene indica.</title>
        <authorList>
            <person name="Okubo T."/>
            <person name="Fukushima S."/>
            <person name="Itakura M."/>
            <person name="Oshima K."/>
            <person name="Longtonglang A."/>
            <person name="Teaumroong N."/>
            <person name="Mitsui H."/>
            <person name="Hattori M."/>
            <person name="Hattori R."/>
            <person name="Hattori T."/>
            <person name="Minamisawa K."/>
        </authorList>
    </citation>
    <scope>NUCLEOTIDE SEQUENCE [LARGE SCALE GENOMIC DNA]</scope>
    <source>
        <strain evidence="9 10">S58</strain>
    </source>
</reference>
<dbReference type="NCBIfam" id="TIGR03696">
    <property type="entry name" value="Rhs_assc_core"/>
    <property type="match status" value="1"/>
</dbReference>
<dbReference type="Pfam" id="PF03534">
    <property type="entry name" value="SpvB"/>
    <property type="match status" value="1"/>
</dbReference>
<evidence type="ECO:0000256" key="2">
    <source>
        <dbReference type="ARBA" id="ARBA00022525"/>
    </source>
</evidence>
<dbReference type="PATRIC" id="fig|1245469.3.peg.6638"/>
<evidence type="ECO:0000259" key="8">
    <source>
        <dbReference type="Pfam" id="PF25023"/>
    </source>
</evidence>
<protein>
    <submittedName>
        <fullName evidence="9">YD repeat-containing protein</fullName>
    </submittedName>
</protein>
<feature type="compositionally biased region" description="Pro residues" evidence="5">
    <location>
        <begin position="24"/>
        <end position="34"/>
    </location>
</feature>
<dbReference type="GeneID" id="301820183"/>
<evidence type="ECO:0000313" key="10">
    <source>
        <dbReference type="Proteomes" id="UP000011841"/>
    </source>
</evidence>
<dbReference type="HOGENOM" id="CLU_000672_1_0_5"/>
<evidence type="ECO:0000256" key="3">
    <source>
        <dbReference type="ARBA" id="ARBA00022737"/>
    </source>
</evidence>
<feature type="region of interest" description="Disordered" evidence="5">
    <location>
        <begin position="1"/>
        <end position="50"/>
    </location>
</feature>
<sequence length="2299" mass="247636">MAWTPSTPGSAGPSRPAGTDPRRPQTPRPAPPTLAVPDRKPGRSYGETFGSSSFLGEVTLTLPLPVNVARLVPDLSLAYAASSANGPFGLGLSLSIGTIARRTDAGIPRYNDTDTFLGPDGQELTPGFIPDGHGGWTPDLRSATEDGVTYAVRRFPPRVDGRSIRIEQWTGSDGQMFWRVRDGDDTLTTFGKSALARIADPADPWRIASWLPEETIDRFGNRLLYVYKPEDNVGWSGVSFPAPAQRYLAEVRYGNYLPAGAATESFAFSLVFDYGEYAPLTGNPDPVRPWPARSDPQTSFRTGFPLQTLRLCASVFSVNRIPEAAVGGPLVDEVLSLTYDDPSSNKLVQAQLTGQRRAADGSLQAASLPALTLDYTPFEPEEATWQRLSIAGTTDLPTAPGGTLLNFADLHGEGLPGLVLSVDATMSYAPPLGGGRYGAVEPLPVFPNAADVPGFALRDLDGNGHLSLTANTPDYGGFFLNRNDGGWDGFRTFPSYAAEAASPASAWVDLDGNGLADLLVPSGDQTRAYLSRGTLGFAPPLTLVPTAATRDLETAGAAILSTYADMFGDGLEHRVVVRSGRIDVWPNLGYGKFGARISWPNAPSFGELIGADRIILGTVLGGAADLLLVYPDHGLLYLNAGIAGFGEPISIDFPCTAGPTTTVAIVDLLGHGQGCLVVAQQDVFAAGWYLDVCNGGFPDLLAQADNGIGGETSIAYRSSTDFYLADRARGVPWLTRLAFPVVVVERLDHTDSVNALVNTEQHQYRDGYYDPVERRFRGFGFVQSINARAVDDGLWSFPSPHGSAAPIGGPAQLTKQWSYTGSFVSPDAEVAAYSSGFFTGTGPLPTIGGSVLAPPLRDGSADTVREATAALAGSPIRTEIWSVADDGSLDTAPLQVEENSQTVTELQPHIGDAWSSVMLTPRESATLHYDGVASDPRIEQDATLIWDAYGHPTRSTTVFYPRPQPTTPAQGEMRITVTRDGLSNQDTADVFLIGIPYETAEYEAAGVLPDAGRYFSYDGLAAAIAAALAQPVDYGEPFGTGPQSRSLAWGREYYWNAAGDAVLPLGSCGPRALLHHSLDAVFPPSFVATAYGGLVDEAMLTEAGLASEAGMWWSPSDTVSYAGVEGYFQPIGFQTVFQTAAAHTTLGYDPYQLFVTRSTDALGFSVTSAPDYQALEPWTVTDVNGMVTQGLYSPLKRLTVISQHAIVAGKWQGGMDLANYQPHPVPDLATLVADPMTYLQGARGFYLPGYPADEQPAFLATIAAMADCDAPTWTGPVTAEPGINVGYLDGFGRSLEALQRVEAAAVAGTATQGWTWRSVTRVDYDHQDRVLRTYVPTFQQTFAFQPADTRAFTAFQYDALDRQIRIDTAKGFILATHYPDAWTVENWDADDTVLQSPYYQTHINDPDLPQQERRALQQAARFADTPTSDRLDPQGQTVRIDAINVDAQNVRSILQTTLTIDVRGLTMAAVDPRLSATPGLHNMVALYDMQDRPIRVTRADSGTELLLRDALGETLHHWTALGAHVETVYETLIRRPERRLVTLKNAASPIEVARFAYGSDPATQSVNRLVLQHDQAGIETTLAYDIGGRETSATRQFTQSAVTPIDWTASVPLQASIWPAGWRYDPDGRLLEQTSGDGSTIARSYYANGWLDRVTVTPAGAAAPNTIEDGLRYEAGGGPVTARYADGMNLAWSYDPLTGDLIAATATRISDGARLQDLGYVYDPQGNVSSVVDNAAAALMGGSAQPLIKDYTFDAIYRLTNATGFEAAQASPPWQAYTQTISYDPGNNLVAVAGSAAAIALTVSTTSNHAVADSMLGHGGTVDGFFDAAGNLLSLADGTTLGYDFENRLTAVTPAAAPQPNVRYCYGQDGLRLRKASADADIYHLGAAYIEAKDSSIRTSLLVPGAFGDTLFVTVDGTRLAPSYLITDRLSSVMLELGSNAEMQRYQDYYPYGPLSVSLAPAPPDLPARLGFAGKEHDGETSLSYFGGRYYVPSWGRWLTADPLGEVDGLNLYEYCHSNPVSHSDPSGLAVGKNRRIKRRRPSKRVASKSAAAFDFKIKSTVSYGTSAKFGTKGYGGTVLTVTGGKGSGVFSFWVPRSSNTGKGVSRQYPITSVGYRQNIKHAVLRRRLQRSMFRFKDKTQIGYVRGHQIPHADTVVSSPLSGGLISTRDKINYYPEPEGWGEQQRKHREGKARGRETPLVQYNEYGANPAKTNDGTPVPDRIYFIELTGWSTNKAYASSKNYNIKSYKVEYSTFDYDSLPKKNGSDRRALSSLRVFSLPPGAEAVVRQTTGYATPFKF</sequence>